<dbReference type="Proteomes" id="UP000694620">
    <property type="component" value="Chromosome 17"/>
</dbReference>
<dbReference type="Ensembl" id="ENSECRT00000028794.1">
    <property type="protein sequence ID" value="ENSECRP00000028207.1"/>
    <property type="gene ID" value="ENSECRG00000019085.1"/>
</dbReference>
<gene>
    <name evidence="15" type="primary">lsr</name>
</gene>
<keyword evidence="5" id="KW-0965">Cell junction</keyword>
<keyword evidence="8" id="KW-1015">Disulfide bond</keyword>
<dbReference type="GO" id="GO:0005923">
    <property type="term" value="C:bicellular tight junction"/>
    <property type="evidence" value="ECO:0007669"/>
    <property type="project" value="UniProtKB-SubCell"/>
</dbReference>
<dbReference type="CTD" id="51599"/>
<evidence type="ECO:0000313" key="16">
    <source>
        <dbReference type="Proteomes" id="UP000694620"/>
    </source>
</evidence>
<evidence type="ECO:0000256" key="2">
    <source>
        <dbReference type="ARBA" id="ARBA00009491"/>
    </source>
</evidence>
<protein>
    <submittedName>
        <fullName evidence="15">Lipolysis stimulated lipoprotein receptor</fullName>
    </submittedName>
</protein>
<comment type="subcellular location">
    <subcellularLocation>
        <location evidence="1">Cell junction</location>
        <location evidence="1">Tight junction</location>
    </subcellularLocation>
    <subcellularLocation>
        <location evidence="10">Endomembrane system</location>
        <topology evidence="10">Single-pass type I membrane protein</topology>
    </subcellularLocation>
</comment>
<evidence type="ECO:0000256" key="1">
    <source>
        <dbReference type="ARBA" id="ARBA00004435"/>
    </source>
</evidence>
<evidence type="ECO:0000256" key="7">
    <source>
        <dbReference type="ARBA" id="ARBA00023136"/>
    </source>
</evidence>
<dbReference type="InterPro" id="IPR036179">
    <property type="entry name" value="Ig-like_dom_sf"/>
</dbReference>
<reference evidence="15" key="2">
    <citation type="submission" date="2025-08" db="UniProtKB">
        <authorList>
            <consortium name="Ensembl"/>
        </authorList>
    </citation>
    <scope>IDENTIFICATION</scope>
</reference>
<feature type="chain" id="PRO_5034649975" evidence="13">
    <location>
        <begin position="28"/>
        <end position="612"/>
    </location>
</feature>
<evidence type="ECO:0000256" key="12">
    <source>
        <dbReference type="SAM" id="Phobius"/>
    </source>
</evidence>
<evidence type="ECO:0000256" key="8">
    <source>
        <dbReference type="ARBA" id="ARBA00023157"/>
    </source>
</evidence>
<dbReference type="OrthoDB" id="9450321at2759"/>
<keyword evidence="13" id="KW-0732">Signal</keyword>
<feature type="region of interest" description="Disordered" evidence="11">
    <location>
        <begin position="409"/>
        <end position="612"/>
    </location>
</feature>
<feature type="signal peptide" evidence="13">
    <location>
        <begin position="1"/>
        <end position="27"/>
    </location>
</feature>
<proteinExistence type="inferred from homology"/>
<evidence type="ECO:0000259" key="14">
    <source>
        <dbReference type="PROSITE" id="PS50835"/>
    </source>
</evidence>
<dbReference type="GO" id="GO:0005886">
    <property type="term" value="C:plasma membrane"/>
    <property type="evidence" value="ECO:0007669"/>
    <property type="project" value="TreeGrafter"/>
</dbReference>
<keyword evidence="6 12" id="KW-1133">Transmembrane helix</keyword>
<dbReference type="GO" id="GO:0012505">
    <property type="term" value="C:endomembrane system"/>
    <property type="evidence" value="ECO:0007669"/>
    <property type="project" value="UniProtKB-SubCell"/>
</dbReference>
<dbReference type="GeneTree" id="ENSGT00950000183058"/>
<dbReference type="InterPro" id="IPR003599">
    <property type="entry name" value="Ig_sub"/>
</dbReference>
<evidence type="ECO:0000256" key="4">
    <source>
        <dbReference type="ARBA" id="ARBA00022692"/>
    </source>
</evidence>
<organism evidence="15 16">
    <name type="scientific">Erpetoichthys calabaricus</name>
    <name type="common">Rope fish</name>
    <name type="synonym">Calamoichthys calabaricus</name>
    <dbReference type="NCBI Taxonomy" id="27687"/>
    <lineage>
        <taxon>Eukaryota</taxon>
        <taxon>Metazoa</taxon>
        <taxon>Chordata</taxon>
        <taxon>Craniata</taxon>
        <taxon>Vertebrata</taxon>
        <taxon>Euteleostomi</taxon>
        <taxon>Actinopterygii</taxon>
        <taxon>Polypteriformes</taxon>
        <taxon>Polypteridae</taxon>
        <taxon>Erpetoichthys</taxon>
    </lineage>
</organism>
<reference evidence="15" key="3">
    <citation type="submission" date="2025-09" db="UniProtKB">
        <authorList>
            <consortium name="Ensembl"/>
        </authorList>
    </citation>
    <scope>IDENTIFICATION</scope>
</reference>
<dbReference type="Pfam" id="PF05624">
    <property type="entry name" value="LSR"/>
    <property type="match status" value="1"/>
</dbReference>
<name>A0A8C4T7K3_ERPCA</name>
<dbReference type="GeneID" id="114667968"/>
<feature type="compositionally biased region" description="Basic and acidic residues" evidence="11">
    <location>
        <begin position="417"/>
        <end position="428"/>
    </location>
</feature>
<dbReference type="PANTHER" id="PTHR15923:SF1">
    <property type="entry name" value="LIPOLYSIS-STIMULATED LIPOPROTEIN RECEPTOR"/>
    <property type="match status" value="1"/>
</dbReference>
<dbReference type="GO" id="GO:1904274">
    <property type="term" value="P:tricellular tight junction assembly"/>
    <property type="evidence" value="ECO:0007669"/>
    <property type="project" value="TreeGrafter"/>
</dbReference>
<keyword evidence="16" id="KW-1185">Reference proteome</keyword>
<evidence type="ECO:0000256" key="6">
    <source>
        <dbReference type="ARBA" id="ARBA00022989"/>
    </source>
</evidence>
<dbReference type="InterPro" id="IPR007110">
    <property type="entry name" value="Ig-like_dom"/>
</dbReference>
<evidence type="ECO:0000256" key="10">
    <source>
        <dbReference type="ARBA" id="ARBA00046288"/>
    </source>
</evidence>
<feature type="compositionally biased region" description="Basic and acidic residues" evidence="11">
    <location>
        <begin position="440"/>
        <end position="523"/>
    </location>
</feature>
<feature type="compositionally biased region" description="Polar residues" evidence="11">
    <location>
        <begin position="546"/>
        <end position="555"/>
    </location>
</feature>
<keyword evidence="3" id="KW-0796">Tight junction</keyword>
<evidence type="ECO:0000256" key="13">
    <source>
        <dbReference type="SAM" id="SignalP"/>
    </source>
</evidence>
<comment type="similarity">
    <text evidence="2">Belongs to the immunoglobulin superfamily. LISCH7 family.</text>
</comment>
<dbReference type="SMART" id="SM00409">
    <property type="entry name" value="IG"/>
    <property type="match status" value="1"/>
</dbReference>
<dbReference type="Gene3D" id="2.60.40.10">
    <property type="entry name" value="Immunoglobulins"/>
    <property type="match status" value="1"/>
</dbReference>
<dbReference type="GO" id="GO:0061689">
    <property type="term" value="C:tricellular tight junction"/>
    <property type="evidence" value="ECO:0007669"/>
    <property type="project" value="TreeGrafter"/>
</dbReference>
<evidence type="ECO:0000256" key="11">
    <source>
        <dbReference type="SAM" id="MobiDB-lite"/>
    </source>
</evidence>
<sequence length="612" mass="67996">MERMRRAHGTMFRLFLLIVPFLGMSFGISVTCPVRNYVTILFQPVVLKCNYQTSSSVPPTITWRYKSFCEDPVTAALSPNSASNQIAQVNPNYNPVTDCPDSSRTIRIVASKQGPSVTLGNFYQGRQITIVNDADLSIDRTAWGDGGVYYCSVISSQDLGGTSEDYTQLIVLGKTSNSTDLLPGIDIAGIADWLLVVLVIMGALLFLLLIGICWCQCCPHTCCCYVSCPCCPEKCCCPRALYEAGKAATSGVPSVYAPSVYAPSMYSHPSQVKLMPQGASIPMMPIGPGYNGYIPEYDGASSVGHGSQVPLLHDQDANSVRSGYRIQANQADDSMRVLYYMEKELTNFDPTRPGDTSGKFEKLTGMSEISSLHENSDPRGNLRNGMGRVRNQAMPPITDVEDDMSVFSSASRHANPRFRDDASGRGGRDQGYPPSRGRAHSMDDLDDLDRNYRGGPSREGHRRRGSDNEWRGRDYDDDRRRHDYSPESYRRGNGDYYERRSRSRDDLRDLERQRDSPARRGGYDDTFLQDVLRKKQERSGSRENLDNASDNTYRSGGNRRGADRHRDTDDESFPPPPPPAYSDVESIPSSKSRGIKTNLRKNGAVSRESLVV</sequence>
<accession>A0A8C4T7K3</accession>
<feature type="transmembrane region" description="Helical" evidence="12">
    <location>
        <begin position="193"/>
        <end position="215"/>
    </location>
</feature>
<dbReference type="PANTHER" id="PTHR15923">
    <property type="entry name" value="TRANSMEMBRANE AND IMMUNOGLOBULIN DOMAIN-CONTAINING PROTEIN"/>
    <property type="match status" value="1"/>
</dbReference>
<keyword evidence="4 12" id="KW-0812">Transmembrane</keyword>
<feature type="domain" description="Ig-like" evidence="14">
    <location>
        <begin position="43"/>
        <end position="167"/>
    </location>
</feature>
<keyword evidence="9" id="KW-0393">Immunoglobulin domain</keyword>
<evidence type="ECO:0000256" key="9">
    <source>
        <dbReference type="ARBA" id="ARBA00023319"/>
    </source>
</evidence>
<dbReference type="InterPro" id="IPR051874">
    <property type="entry name" value="Ig-like_domain-LISCH7"/>
</dbReference>
<reference evidence="15" key="1">
    <citation type="submission" date="2021-06" db="EMBL/GenBank/DDBJ databases">
        <authorList>
            <consortium name="Wellcome Sanger Institute Data Sharing"/>
        </authorList>
    </citation>
    <scope>NUCLEOTIDE SEQUENCE [LARGE SCALE GENOMIC DNA]</scope>
</reference>
<dbReference type="GO" id="GO:0060856">
    <property type="term" value="P:establishment of blood-brain barrier"/>
    <property type="evidence" value="ECO:0007669"/>
    <property type="project" value="TreeGrafter"/>
</dbReference>
<feature type="region of interest" description="Disordered" evidence="11">
    <location>
        <begin position="368"/>
        <end position="389"/>
    </location>
</feature>
<dbReference type="RefSeq" id="XP_028679361.1">
    <property type="nucleotide sequence ID" value="XM_028823528.2"/>
</dbReference>
<dbReference type="SUPFAM" id="SSF48726">
    <property type="entry name" value="Immunoglobulin"/>
    <property type="match status" value="1"/>
</dbReference>
<feature type="compositionally biased region" description="Basic and acidic residues" evidence="11">
    <location>
        <begin position="531"/>
        <end position="545"/>
    </location>
</feature>
<evidence type="ECO:0000256" key="3">
    <source>
        <dbReference type="ARBA" id="ARBA00022427"/>
    </source>
</evidence>
<dbReference type="PROSITE" id="PS50835">
    <property type="entry name" value="IG_LIKE"/>
    <property type="match status" value="1"/>
</dbReference>
<dbReference type="InterPro" id="IPR008664">
    <property type="entry name" value="LISCH7"/>
</dbReference>
<evidence type="ECO:0000313" key="15">
    <source>
        <dbReference type="Ensembl" id="ENSECRP00000028207.1"/>
    </source>
</evidence>
<dbReference type="InterPro" id="IPR013783">
    <property type="entry name" value="Ig-like_fold"/>
</dbReference>
<keyword evidence="7 12" id="KW-0472">Membrane</keyword>
<evidence type="ECO:0000256" key="5">
    <source>
        <dbReference type="ARBA" id="ARBA00022949"/>
    </source>
</evidence>
<dbReference type="AlphaFoldDB" id="A0A8C4T7K3"/>